<dbReference type="EMBL" id="JBICBT010000093">
    <property type="protein sequence ID" value="KAL3123609.1"/>
    <property type="molecule type" value="Genomic_DNA"/>
</dbReference>
<feature type="transmembrane region" description="Helical" evidence="1">
    <location>
        <begin position="12"/>
        <end position="33"/>
    </location>
</feature>
<keyword evidence="1" id="KW-0472">Membrane</keyword>
<proteinExistence type="predicted"/>
<keyword evidence="1" id="KW-0812">Transmembrane</keyword>
<name>A0ABD2MB53_9BILA</name>
<evidence type="ECO:0000313" key="3">
    <source>
        <dbReference type="Proteomes" id="UP001620626"/>
    </source>
</evidence>
<dbReference type="Proteomes" id="UP001620626">
    <property type="component" value="Unassembled WGS sequence"/>
</dbReference>
<organism evidence="2 3">
    <name type="scientific">Heterodera trifolii</name>
    <dbReference type="NCBI Taxonomy" id="157864"/>
    <lineage>
        <taxon>Eukaryota</taxon>
        <taxon>Metazoa</taxon>
        <taxon>Ecdysozoa</taxon>
        <taxon>Nematoda</taxon>
        <taxon>Chromadorea</taxon>
        <taxon>Rhabditida</taxon>
        <taxon>Tylenchina</taxon>
        <taxon>Tylenchomorpha</taxon>
        <taxon>Tylenchoidea</taxon>
        <taxon>Heteroderidae</taxon>
        <taxon>Heteroderinae</taxon>
        <taxon>Heterodera</taxon>
    </lineage>
</organism>
<reference evidence="2 3" key="1">
    <citation type="submission" date="2024-10" db="EMBL/GenBank/DDBJ databases">
        <authorList>
            <person name="Kim D."/>
        </authorList>
    </citation>
    <scope>NUCLEOTIDE SEQUENCE [LARGE SCALE GENOMIC DNA]</scope>
    <source>
        <strain evidence="2">BH-2024</strain>
    </source>
</reference>
<protein>
    <submittedName>
        <fullName evidence="2">Uncharacterized protein</fullName>
    </submittedName>
</protein>
<evidence type="ECO:0000313" key="2">
    <source>
        <dbReference type="EMBL" id="KAL3123609.1"/>
    </source>
</evidence>
<evidence type="ECO:0000256" key="1">
    <source>
        <dbReference type="SAM" id="Phobius"/>
    </source>
</evidence>
<keyword evidence="3" id="KW-1185">Reference proteome</keyword>
<feature type="transmembrane region" description="Helical" evidence="1">
    <location>
        <begin position="86"/>
        <end position="111"/>
    </location>
</feature>
<accession>A0ABD2MB53</accession>
<comment type="caution">
    <text evidence="2">The sequence shown here is derived from an EMBL/GenBank/DDBJ whole genome shotgun (WGS) entry which is preliminary data.</text>
</comment>
<gene>
    <name evidence="2" type="ORF">niasHT_002500</name>
</gene>
<sequence>MVPLTSATAPLYGPCVFGLQLTGVYAIVLYHIWPSEFGNGFMGVDISVSRGLCSIFGLSPSNCNFFWHSLRRSFCSSNSAQNSFGVVLFCPLIIQLSALFVLLVVPSFLFWRLAPSNSVAMG</sequence>
<dbReference type="AlphaFoldDB" id="A0ABD2MB53"/>
<keyword evidence="1" id="KW-1133">Transmembrane helix</keyword>